<accession>A0A9P4R751</accession>
<name>A0A9P4R751_9PLEO</name>
<keyword evidence="3" id="KW-1185">Reference proteome</keyword>
<dbReference type="OrthoDB" id="3790566at2759"/>
<dbReference type="EMBL" id="ML996100">
    <property type="protein sequence ID" value="KAF2740478.1"/>
    <property type="molecule type" value="Genomic_DNA"/>
</dbReference>
<feature type="region of interest" description="Disordered" evidence="1">
    <location>
        <begin position="241"/>
        <end position="260"/>
    </location>
</feature>
<organism evidence="2 3">
    <name type="scientific">Polyplosphaeria fusca</name>
    <dbReference type="NCBI Taxonomy" id="682080"/>
    <lineage>
        <taxon>Eukaryota</taxon>
        <taxon>Fungi</taxon>
        <taxon>Dikarya</taxon>
        <taxon>Ascomycota</taxon>
        <taxon>Pezizomycotina</taxon>
        <taxon>Dothideomycetes</taxon>
        <taxon>Pleosporomycetidae</taxon>
        <taxon>Pleosporales</taxon>
        <taxon>Tetraplosphaeriaceae</taxon>
        <taxon>Polyplosphaeria</taxon>
    </lineage>
</organism>
<comment type="caution">
    <text evidence="2">The sequence shown here is derived from an EMBL/GenBank/DDBJ whole genome shotgun (WGS) entry which is preliminary data.</text>
</comment>
<feature type="region of interest" description="Disordered" evidence="1">
    <location>
        <begin position="1"/>
        <end position="33"/>
    </location>
</feature>
<sequence length="260" mass="29559">MAAQARSASPENMDMDMDMDMDGDLDSLDTDGSDTPDAKTFDEVYNSDAQIYVWSGPDHSFEIREKLHLEFKQQPLRNVTLAGDVDGQADLSDRITLVYITKFYHDDYDFAMYVKGGKNMAAFMGGTFAKKRYEGPYFATPVSLYSAADILRTKSAPYKHDKVGRTESLGKRFRYLYESAKLAWDRLEYDHGRDRELHRRVDSEERGKEADKEYNGMEEWLRRDSTQDSSPTEGAVCAAENAFAMEDDGDGGEAMEEEDL</sequence>
<feature type="region of interest" description="Disordered" evidence="1">
    <location>
        <begin position="201"/>
        <end position="236"/>
    </location>
</feature>
<evidence type="ECO:0000313" key="3">
    <source>
        <dbReference type="Proteomes" id="UP000799444"/>
    </source>
</evidence>
<dbReference type="AlphaFoldDB" id="A0A9P4R751"/>
<evidence type="ECO:0000313" key="2">
    <source>
        <dbReference type="EMBL" id="KAF2740478.1"/>
    </source>
</evidence>
<proteinExistence type="predicted"/>
<reference evidence="2" key="1">
    <citation type="journal article" date="2020" name="Stud. Mycol.">
        <title>101 Dothideomycetes genomes: a test case for predicting lifestyles and emergence of pathogens.</title>
        <authorList>
            <person name="Haridas S."/>
            <person name="Albert R."/>
            <person name="Binder M."/>
            <person name="Bloem J."/>
            <person name="Labutti K."/>
            <person name="Salamov A."/>
            <person name="Andreopoulos B."/>
            <person name="Baker S."/>
            <person name="Barry K."/>
            <person name="Bills G."/>
            <person name="Bluhm B."/>
            <person name="Cannon C."/>
            <person name="Castanera R."/>
            <person name="Culley D."/>
            <person name="Daum C."/>
            <person name="Ezra D."/>
            <person name="Gonzalez J."/>
            <person name="Henrissat B."/>
            <person name="Kuo A."/>
            <person name="Liang C."/>
            <person name="Lipzen A."/>
            <person name="Lutzoni F."/>
            <person name="Magnuson J."/>
            <person name="Mondo S."/>
            <person name="Nolan M."/>
            <person name="Ohm R."/>
            <person name="Pangilinan J."/>
            <person name="Park H.-J."/>
            <person name="Ramirez L."/>
            <person name="Alfaro M."/>
            <person name="Sun H."/>
            <person name="Tritt A."/>
            <person name="Yoshinaga Y."/>
            <person name="Zwiers L.-H."/>
            <person name="Turgeon B."/>
            <person name="Goodwin S."/>
            <person name="Spatafora J."/>
            <person name="Crous P."/>
            <person name="Grigoriev I."/>
        </authorList>
    </citation>
    <scope>NUCLEOTIDE SEQUENCE</scope>
    <source>
        <strain evidence="2">CBS 125425</strain>
    </source>
</reference>
<feature type="compositionally biased region" description="Acidic residues" evidence="1">
    <location>
        <begin position="13"/>
        <end position="33"/>
    </location>
</feature>
<feature type="compositionally biased region" description="Basic and acidic residues" evidence="1">
    <location>
        <begin position="201"/>
        <end position="226"/>
    </location>
</feature>
<feature type="compositionally biased region" description="Polar residues" evidence="1">
    <location>
        <begin position="1"/>
        <end position="10"/>
    </location>
</feature>
<protein>
    <submittedName>
        <fullName evidence="2">Uncharacterized protein</fullName>
    </submittedName>
</protein>
<evidence type="ECO:0000256" key="1">
    <source>
        <dbReference type="SAM" id="MobiDB-lite"/>
    </source>
</evidence>
<dbReference type="Proteomes" id="UP000799444">
    <property type="component" value="Unassembled WGS sequence"/>
</dbReference>
<feature type="compositionally biased region" description="Acidic residues" evidence="1">
    <location>
        <begin position="245"/>
        <end position="260"/>
    </location>
</feature>
<gene>
    <name evidence="2" type="ORF">EJ04DRAFT_211493</name>
</gene>